<comment type="caution">
    <text evidence="9">The sequence shown here is derived from an EMBL/GenBank/DDBJ whole genome shotgun (WGS) entry which is preliminary data.</text>
</comment>
<dbReference type="Proteomes" id="UP000558475">
    <property type="component" value="Unassembled WGS sequence"/>
</dbReference>
<evidence type="ECO:0000256" key="4">
    <source>
        <dbReference type="ARBA" id="ARBA00022679"/>
    </source>
</evidence>
<dbReference type="InterPro" id="IPR002295">
    <property type="entry name" value="N4/N6-MTase_EcoPI_Mod-like"/>
</dbReference>
<dbReference type="InterPro" id="IPR029063">
    <property type="entry name" value="SAM-dependent_MTases_sf"/>
</dbReference>
<feature type="region of interest" description="Disordered" evidence="7">
    <location>
        <begin position="38"/>
        <end position="60"/>
    </location>
</feature>
<dbReference type="GO" id="GO:0032259">
    <property type="term" value="P:methylation"/>
    <property type="evidence" value="ECO:0007669"/>
    <property type="project" value="UniProtKB-KW"/>
</dbReference>
<evidence type="ECO:0000256" key="2">
    <source>
        <dbReference type="ARBA" id="ARBA00011900"/>
    </source>
</evidence>
<sequence>MENCGPQLWRRMSFWGTGAINVGACKIPAEKVTGWGGSAGGSRTNVCSPGDKSGTPRPSEGRFPANILHDGSPEVLAAFPVVESGKPAGTKQGGNNNVFGQYGGGIAITGFGDEGSAARFFYSAKADHDDRLGSKHPTVKPVDVMRWLVRLVCRKGGLILDPFAGTGTTGAAAYWEGCDAVLVEWEEEYQGDIERRMKLILAGPDERKRARTVAEPANGLPLFRPFD</sequence>
<gene>
    <name evidence="9" type="ORF">HGG76_06105</name>
</gene>
<dbReference type="PRINTS" id="PR00506">
    <property type="entry name" value="D21N6MTFRASE"/>
</dbReference>
<dbReference type="InterPro" id="IPR002941">
    <property type="entry name" value="DNA_methylase_N4/N6"/>
</dbReference>
<dbReference type="GO" id="GO:0009007">
    <property type="term" value="F:site-specific DNA-methyltransferase (adenine-specific) activity"/>
    <property type="evidence" value="ECO:0007669"/>
    <property type="project" value="UniProtKB-EC"/>
</dbReference>
<evidence type="ECO:0000256" key="3">
    <source>
        <dbReference type="ARBA" id="ARBA00022603"/>
    </source>
</evidence>
<reference evidence="9 10" key="1">
    <citation type="submission" date="2020-04" db="EMBL/GenBank/DDBJ databases">
        <title>Whole genome sequencing of clinical and environmental type strains of Ochrobactrum.</title>
        <authorList>
            <person name="Dharne M."/>
        </authorList>
    </citation>
    <scope>NUCLEOTIDE SEQUENCE [LARGE SCALE GENOMIC DNA]</scope>
    <source>
        <strain evidence="9 10">DSM 13340</strain>
    </source>
</reference>
<name>A0A7X6JA47_9HYPH</name>
<dbReference type="SUPFAM" id="SSF53335">
    <property type="entry name" value="S-adenosyl-L-methionine-dependent methyltransferases"/>
    <property type="match status" value="1"/>
</dbReference>
<evidence type="ECO:0000256" key="1">
    <source>
        <dbReference type="ARBA" id="ARBA00006594"/>
    </source>
</evidence>
<dbReference type="GO" id="GO:0003677">
    <property type="term" value="F:DNA binding"/>
    <property type="evidence" value="ECO:0007669"/>
    <property type="project" value="InterPro"/>
</dbReference>
<evidence type="ECO:0000256" key="6">
    <source>
        <dbReference type="ARBA" id="ARBA00047942"/>
    </source>
</evidence>
<evidence type="ECO:0000313" key="10">
    <source>
        <dbReference type="Proteomes" id="UP000558475"/>
    </source>
</evidence>
<dbReference type="Gene3D" id="3.40.50.150">
    <property type="entry name" value="Vaccinia Virus protein VP39"/>
    <property type="match status" value="1"/>
</dbReference>
<protein>
    <recommendedName>
        <fullName evidence="2">site-specific DNA-methyltransferase (adenine-specific)</fullName>
        <ecNumber evidence="2">2.1.1.72</ecNumber>
    </recommendedName>
</protein>
<comment type="similarity">
    <text evidence="1">Belongs to the N(4)/N(6)-methyltransferase family.</text>
</comment>
<accession>A0A7X6JA47</accession>
<evidence type="ECO:0000256" key="7">
    <source>
        <dbReference type="SAM" id="MobiDB-lite"/>
    </source>
</evidence>
<feature type="domain" description="DNA methylase N-4/N-6" evidence="8">
    <location>
        <begin position="129"/>
        <end position="190"/>
    </location>
</feature>
<evidence type="ECO:0000313" key="9">
    <source>
        <dbReference type="EMBL" id="NKW09464.1"/>
    </source>
</evidence>
<keyword evidence="5" id="KW-0949">S-adenosyl-L-methionine</keyword>
<evidence type="ECO:0000259" key="8">
    <source>
        <dbReference type="Pfam" id="PF01555"/>
    </source>
</evidence>
<organism evidence="9 10">
    <name type="scientific">Brucella tritici</name>
    <dbReference type="NCBI Taxonomy" id="94626"/>
    <lineage>
        <taxon>Bacteria</taxon>
        <taxon>Pseudomonadati</taxon>
        <taxon>Pseudomonadota</taxon>
        <taxon>Alphaproteobacteria</taxon>
        <taxon>Hyphomicrobiales</taxon>
        <taxon>Brucellaceae</taxon>
        <taxon>Brucella/Ochrobactrum group</taxon>
        <taxon>Brucella</taxon>
    </lineage>
</organism>
<keyword evidence="3 9" id="KW-0489">Methyltransferase</keyword>
<comment type="catalytic activity">
    <reaction evidence="6">
        <text>a 2'-deoxyadenosine in DNA + S-adenosyl-L-methionine = an N(6)-methyl-2'-deoxyadenosine in DNA + S-adenosyl-L-homocysteine + H(+)</text>
        <dbReference type="Rhea" id="RHEA:15197"/>
        <dbReference type="Rhea" id="RHEA-COMP:12418"/>
        <dbReference type="Rhea" id="RHEA-COMP:12419"/>
        <dbReference type="ChEBI" id="CHEBI:15378"/>
        <dbReference type="ChEBI" id="CHEBI:57856"/>
        <dbReference type="ChEBI" id="CHEBI:59789"/>
        <dbReference type="ChEBI" id="CHEBI:90615"/>
        <dbReference type="ChEBI" id="CHEBI:90616"/>
        <dbReference type="EC" id="2.1.1.72"/>
    </reaction>
</comment>
<dbReference type="GO" id="GO:0008170">
    <property type="term" value="F:N-methyltransferase activity"/>
    <property type="evidence" value="ECO:0007669"/>
    <property type="project" value="InterPro"/>
</dbReference>
<keyword evidence="4 9" id="KW-0808">Transferase</keyword>
<dbReference type="AlphaFoldDB" id="A0A7X6JA47"/>
<dbReference type="EMBL" id="JAAXZB010000001">
    <property type="protein sequence ID" value="NKW09464.1"/>
    <property type="molecule type" value="Genomic_DNA"/>
</dbReference>
<evidence type="ECO:0000256" key="5">
    <source>
        <dbReference type="ARBA" id="ARBA00022691"/>
    </source>
</evidence>
<dbReference type="Pfam" id="PF01555">
    <property type="entry name" value="N6_N4_Mtase"/>
    <property type="match status" value="1"/>
</dbReference>
<proteinExistence type="inferred from homology"/>
<dbReference type="EC" id="2.1.1.72" evidence="2"/>